<evidence type="ECO:0000313" key="2">
    <source>
        <dbReference type="Proteomes" id="UP001652625"/>
    </source>
</evidence>
<sequence length="455" mass="53166">MDLDNTSIDLEQLLNPNVLAKASNLASDNHVQHILSTCADVIAKIKEHEMLHTVHYIVAFKRTMEDNIDGLHSVVATDHYCKKNKIVLQDTKKFDCPAKAVIKEIVEFPQYKLDRDSVWLRQEASKKLRAGLATKENNSICRKYILLLPEISAHKNHPTGDEAGLNQPLSKEIITKIGQLVAKGVKSVSEMRRLLDSFVSTKFNSIELPQKTNKRFFPRDETIANHMQKARLTLRRSMIDQECLRDKINEWAMYYPDAKMQFRPKGAISSDKDLKLQNSLLFIYQDKWQQKLLYRYGNKLAFLDTTYRTTKYALPLFFLVVKTNIDYQIVAIFVCENKTTEALMCNKKWNPLFQPKFFMTDYSNEEINLLETVLPGCQVFICDFHREQAWERWLSKSTNGCSYVKDQVKKMLRKIAHSKTEEICKKLVQELEEWPEWKKYPKLAEYLTNTYLSKR</sequence>
<dbReference type="Pfam" id="PF21056">
    <property type="entry name" value="ZSWIM1-3_RNaseH-like"/>
    <property type="match status" value="1"/>
</dbReference>
<dbReference type="Proteomes" id="UP001652625">
    <property type="component" value="Chromosome 04"/>
</dbReference>
<gene>
    <name evidence="3" type="primary">LOC136078917</name>
</gene>
<evidence type="ECO:0000313" key="3">
    <source>
        <dbReference type="RefSeq" id="XP_065650796.1"/>
    </source>
</evidence>
<dbReference type="Pfam" id="PF15299">
    <property type="entry name" value="ALS2CR8"/>
    <property type="match status" value="1"/>
</dbReference>
<organism evidence="2 3">
    <name type="scientific">Hydra vulgaris</name>
    <name type="common">Hydra</name>
    <name type="synonym">Hydra attenuata</name>
    <dbReference type="NCBI Taxonomy" id="6087"/>
    <lineage>
        <taxon>Eukaryota</taxon>
        <taxon>Metazoa</taxon>
        <taxon>Cnidaria</taxon>
        <taxon>Hydrozoa</taxon>
        <taxon>Hydroidolina</taxon>
        <taxon>Anthoathecata</taxon>
        <taxon>Aplanulata</taxon>
        <taxon>Hydridae</taxon>
        <taxon>Hydra</taxon>
    </lineage>
</organism>
<dbReference type="PANTHER" id="PTHR47456:SF1">
    <property type="entry name" value="PHD-TYPE DOMAIN-CONTAINING PROTEIN"/>
    <property type="match status" value="1"/>
</dbReference>
<dbReference type="PANTHER" id="PTHR47456">
    <property type="entry name" value="PHD-TYPE DOMAIN-CONTAINING PROTEIN"/>
    <property type="match status" value="1"/>
</dbReference>
<dbReference type="GeneID" id="136078917"/>
<dbReference type="InterPro" id="IPR029309">
    <property type="entry name" value="CaRF"/>
</dbReference>
<proteinExistence type="predicted"/>
<feature type="domain" description="ZSWIM1/3 RNaseH-like" evidence="1">
    <location>
        <begin position="282"/>
        <end position="379"/>
    </location>
</feature>
<accession>A0ABM4BNV7</accession>
<dbReference type="RefSeq" id="XP_065650796.1">
    <property type="nucleotide sequence ID" value="XM_065794724.1"/>
</dbReference>
<dbReference type="InterPro" id="IPR048324">
    <property type="entry name" value="ZSWIM1-3_RNaseH-like"/>
</dbReference>
<evidence type="ECO:0000259" key="1">
    <source>
        <dbReference type="Pfam" id="PF21056"/>
    </source>
</evidence>
<keyword evidence="2" id="KW-1185">Reference proteome</keyword>
<protein>
    <submittedName>
        <fullName evidence="3">Uncharacterized protein LOC136078917</fullName>
    </submittedName>
</protein>
<name>A0ABM4BNV7_HYDVU</name>
<reference evidence="3" key="1">
    <citation type="submission" date="2025-08" db="UniProtKB">
        <authorList>
            <consortium name="RefSeq"/>
        </authorList>
    </citation>
    <scope>IDENTIFICATION</scope>
</reference>